<dbReference type="InterPro" id="IPR001387">
    <property type="entry name" value="Cro/C1-type_HTH"/>
</dbReference>
<protein>
    <submittedName>
        <fullName evidence="3">Uncharacterized protein</fullName>
    </submittedName>
</protein>
<gene>
    <name evidence="3" type="ORF">BC008_43390</name>
</gene>
<dbReference type="OrthoDB" id="448481at2"/>
<keyword evidence="4" id="KW-1185">Reference proteome</keyword>
<proteinExistence type="predicted"/>
<dbReference type="SMART" id="SM00530">
    <property type="entry name" value="HTH_XRE"/>
    <property type="match status" value="1"/>
</dbReference>
<dbReference type="Pfam" id="PF01381">
    <property type="entry name" value="HTH_3"/>
    <property type="match status" value="1"/>
</dbReference>
<sequence length="897" mass="105250">MGRGSLKASKKGIEAAKKALLRNGLTQKALGETLEISRSTISKFFNGKTVERYVFEEICKRLNLNREETFEPPSEEEQNNCSRIDSLAKDIFQKIDPYIQGSQNPESNMILQIDLSSIYIQIKTLKHNIRELVQGIRQQVQGDIEESCGTMRVLDMTQPIKLGSIYTQLNILEKITGRRRIDFTKLAGDDSETFDRFGLSRVEEKGLEGLEVVRKYNKLMVLGKPGAGKTTFLKYLAIECSKGEFIKNCVPVFIPLKQFAETKDKPSLLDYISQWLDKCGLTEAQAQLEQLLKAGRLLILLDGLDEVREEDSERTIKEIRNFSQEFSQPQYIKKIQKFSQKYNQSFSQKYNQSFSQKYNQSWYIKKSQYIKEIQDFYQEFSPHQFVITCRIASREYTFEQFTEVEVADFKDEQINNFAKSWFQIKKLDQYADDFIQQLKDNPQIRELATNPLLLTLLCLEFEDARSFPADRAELYKRATQTLLRKWDDKRGIKRQQVYKQLSVKRKEDLLSQVAFSTFREKHYFFKREIVENHIANYISNLPDTPADTEKLHLDSEAVLKSIEAHHGLLVERAKSIYSFSHLTFQEYFTAEKIVSEQKLADLVKHITETRWREVFLLTAGMLSNVDELLTLMKQQVDRLLAKDKKLQKFLTWANSKANSLETSYKKATIPIFFYIILNRYLSADLSLESNRDLIQNLSRYFSRDLKLNFILDLSLDLNQDLSRDLKFNFSQYLSLNLSLEIILDLFLNLIINLSEYFNLTLDLDCDIILDLSLYLSLDLNLYIAPEMKQELQNLKMQLPKEDSEPEMIKQWWLENGESWSNHLRNVMIKYRDIGHDWEFTQEQEKSLEQYLDANKLLLDCLENGYVTRDVREEIESTLFLPFEQVKNQFDKNFELEL</sequence>
<dbReference type="CDD" id="cd00093">
    <property type="entry name" value="HTH_XRE"/>
    <property type="match status" value="1"/>
</dbReference>
<name>A0A0V7ZPY9_9CYAN</name>
<dbReference type="Proteomes" id="UP000053372">
    <property type="component" value="Unassembled WGS sequence"/>
</dbReference>
<evidence type="ECO:0000259" key="1">
    <source>
        <dbReference type="PROSITE" id="PS50837"/>
    </source>
</evidence>
<dbReference type="PROSITE" id="PS50837">
    <property type="entry name" value="NACHT"/>
    <property type="match status" value="1"/>
</dbReference>
<dbReference type="InterPro" id="IPR054501">
    <property type="entry name" value="NCH2"/>
</dbReference>
<evidence type="ECO:0000259" key="2">
    <source>
        <dbReference type="PROSITE" id="PS50943"/>
    </source>
</evidence>
<feature type="domain" description="HTH cro/C1-type" evidence="2">
    <location>
        <begin position="17"/>
        <end position="70"/>
    </location>
</feature>
<feature type="domain" description="NACHT" evidence="1">
    <location>
        <begin position="217"/>
        <end position="322"/>
    </location>
</feature>
<reference evidence="3 4" key="1">
    <citation type="journal article" date="2015" name="Genome Announc.">
        <title>Draft Genome of the Euendolithic (true boring) Cyanobacterium Mastigocoleus testarum strain BC008.</title>
        <authorList>
            <person name="Guida B.S."/>
            <person name="Garcia-Pichel F."/>
        </authorList>
    </citation>
    <scope>NUCLEOTIDE SEQUENCE [LARGE SCALE GENOMIC DNA]</scope>
    <source>
        <strain evidence="3 4">BC008</strain>
    </source>
</reference>
<accession>A0A0V7ZPY9</accession>
<organism evidence="3 4">
    <name type="scientific">Mastigocoleus testarum BC008</name>
    <dbReference type="NCBI Taxonomy" id="371196"/>
    <lineage>
        <taxon>Bacteria</taxon>
        <taxon>Bacillati</taxon>
        <taxon>Cyanobacteriota</taxon>
        <taxon>Cyanophyceae</taxon>
        <taxon>Nostocales</taxon>
        <taxon>Hapalosiphonaceae</taxon>
        <taxon>Mastigocoleus</taxon>
    </lineage>
</organism>
<evidence type="ECO:0000313" key="4">
    <source>
        <dbReference type="Proteomes" id="UP000053372"/>
    </source>
</evidence>
<dbReference type="RefSeq" id="WP_027844694.1">
    <property type="nucleotide sequence ID" value="NZ_LMTZ01000096.1"/>
</dbReference>
<dbReference type="InterPro" id="IPR007111">
    <property type="entry name" value="NACHT_NTPase"/>
</dbReference>
<dbReference type="PANTHER" id="PTHR46844">
    <property type="entry name" value="SLR5058 PROTEIN"/>
    <property type="match status" value="1"/>
</dbReference>
<dbReference type="Gene3D" id="1.10.260.40">
    <property type="entry name" value="lambda repressor-like DNA-binding domains"/>
    <property type="match status" value="1"/>
</dbReference>
<dbReference type="Pfam" id="PF22727">
    <property type="entry name" value="NCH2"/>
    <property type="match status" value="1"/>
</dbReference>
<dbReference type="SUPFAM" id="SSF47413">
    <property type="entry name" value="lambda repressor-like DNA-binding domains"/>
    <property type="match status" value="1"/>
</dbReference>
<dbReference type="GO" id="GO:0003677">
    <property type="term" value="F:DNA binding"/>
    <property type="evidence" value="ECO:0007669"/>
    <property type="project" value="InterPro"/>
</dbReference>
<dbReference type="PROSITE" id="PS50943">
    <property type="entry name" value="HTH_CROC1"/>
    <property type="match status" value="1"/>
</dbReference>
<comment type="caution">
    <text evidence="3">The sequence shown here is derived from an EMBL/GenBank/DDBJ whole genome shotgun (WGS) entry which is preliminary data.</text>
</comment>
<dbReference type="Gene3D" id="3.40.50.300">
    <property type="entry name" value="P-loop containing nucleotide triphosphate hydrolases"/>
    <property type="match status" value="1"/>
</dbReference>
<dbReference type="EMBL" id="LMTZ01000096">
    <property type="protein sequence ID" value="KST66568.1"/>
    <property type="molecule type" value="Genomic_DNA"/>
</dbReference>
<dbReference type="InterPro" id="IPR027417">
    <property type="entry name" value="P-loop_NTPase"/>
</dbReference>
<dbReference type="InterPro" id="IPR010982">
    <property type="entry name" value="Lambda_DNA-bd_dom_sf"/>
</dbReference>
<dbReference type="AlphaFoldDB" id="A0A0V7ZPY9"/>
<dbReference type="PANTHER" id="PTHR46844:SF1">
    <property type="entry name" value="SLR5058 PROTEIN"/>
    <property type="match status" value="1"/>
</dbReference>
<evidence type="ECO:0000313" key="3">
    <source>
        <dbReference type="EMBL" id="KST66568.1"/>
    </source>
</evidence>
<dbReference type="Pfam" id="PF05729">
    <property type="entry name" value="NACHT"/>
    <property type="match status" value="1"/>
</dbReference>
<dbReference type="SUPFAM" id="SSF52540">
    <property type="entry name" value="P-loop containing nucleoside triphosphate hydrolases"/>
    <property type="match status" value="1"/>
</dbReference>